<protein>
    <submittedName>
        <fullName evidence="1">Uncharacterized protein</fullName>
    </submittedName>
</protein>
<evidence type="ECO:0000313" key="2">
    <source>
        <dbReference type="Proteomes" id="UP000251717"/>
    </source>
</evidence>
<keyword evidence="2" id="KW-1185">Reference proteome</keyword>
<organism evidence="1 2">
    <name type="scientific">Methanobrevibacter thaueri</name>
    <dbReference type="NCBI Taxonomy" id="190975"/>
    <lineage>
        <taxon>Archaea</taxon>
        <taxon>Methanobacteriati</taxon>
        <taxon>Methanobacteriota</taxon>
        <taxon>Methanomada group</taxon>
        <taxon>Methanobacteria</taxon>
        <taxon>Methanobacteriales</taxon>
        <taxon>Methanobacteriaceae</taxon>
        <taxon>Methanobrevibacter</taxon>
    </lineage>
</organism>
<reference evidence="1 2" key="1">
    <citation type="submission" date="2017-03" db="EMBL/GenBank/DDBJ databases">
        <title>Genome sequence of Methanobrevibacter thaueri.</title>
        <authorList>
            <person name="Poehlein A."/>
            <person name="Seedorf H."/>
            <person name="Daniel R."/>
        </authorList>
    </citation>
    <scope>NUCLEOTIDE SEQUENCE [LARGE SCALE GENOMIC DNA]</scope>
    <source>
        <strain evidence="1 2">DSM 11995</strain>
    </source>
</reference>
<name>A0A315XQ86_9EURY</name>
<dbReference type="RefSeq" id="WP_116591220.1">
    <property type="nucleotide sequence ID" value="NZ_MZGS01000014.1"/>
</dbReference>
<accession>A0A315XQ86</accession>
<sequence>MNLTANSIEKLNNPSDFKRDILNPFLENSKMHYPNSIIESNSHKVNIILLKKFPENKYSFEYEEAISLIFKFLKQLIPKYNLRDIKFFENLEYGFNPSFKIKVSNSISSQDLTKLSDEIFNKVGDFAESNDIEFILDDLSIILCR</sequence>
<gene>
    <name evidence="1" type="ORF">MBBTH_02280</name>
</gene>
<dbReference type="AlphaFoldDB" id="A0A315XQ86"/>
<comment type="caution">
    <text evidence="1">The sequence shown here is derived from an EMBL/GenBank/DDBJ whole genome shotgun (WGS) entry which is preliminary data.</text>
</comment>
<proteinExistence type="predicted"/>
<dbReference type="EMBL" id="MZGS01000014">
    <property type="protein sequence ID" value="PWB88084.1"/>
    <property type="molecule type" value="Genomic_DNA"/>
</dbReference>
<dbReference type="Proteomes" id="UP000251717">
    <property type="component" value="Unassembled WGS sequence"/>
</dbReference>
<evidence type="ECO:0000313" key="1">
    <source>
        <dbReference type="EMBL" id="PWB88084.1"/>
    </source>
</evidence>